<dbReference type="OrthoDB" id="409136at2759"/>
<evidence type="ECO:0000256" key="12">
    <source>
        <dbReference type="ARBA" id="ARBA00032901"/>
    </source>
</evidence>
<proteinExistence type="inferred from homology"/>
<evidence type="ECO:0000256" key="4">
    <source>
        <dbReference type="ARBA" id="ARBA00009390"/>
    </source>
</evidence>
<evidence type="ECO:0000256" key="13">
    <source>
        <dbReference type="PROSITE-ProRule" id="PRU00731"/>
    </source>
</evidence>
<dbReference type="Gene3D" id="1.20.58.2190">
    <property type="match status" value="1"/>
</dbReference>
<organism evidence="16 17">
    <name type="scientific">Diabrotica balteata</name>
    <name type="common">Banded cucumber beetle</name>
    <dbReference type="NCBI Taxonomy" id="107213"/>
    <lineage>
        <taxon>Eukaryota</taxon>
        <taxon>Metazoa</taxon>
        <taxon>Ecdysozoa</taxon>
        <taxon>Arthropoda</taxon>
        <taxon>Hexapoda</taxon>
        <taxon>Insecta</taxon>
        <taxon>Pterygota</taxon>
        <taxon>Neoptera</taxon>
        <taxon>Endopterygota</taxon>
        <taxon>Coleoptera</taxon>
        <taxon>Polyphaga</taxon>
        <taxon>Cucujiformia</taxon>
        <taxon>Chrysomeloidea</taxon>
        <taxon>Chrysomelidae</taxon>
        <taxon>Galerucinae</taxon>
        <taxon>Diabroticina</taxon>
        <taxon>Diabroticites</taxon>
        <taxon>Diabrotica</taxon>
    </lineage>
</organism>
<dbReference type="InterPro" id="IPR018997">
    <property type="entry name" value="PUB_domain"/>
</dbReference>
<comment type="subcellular location">
    <subcellularLocation>
        <location evidence="3">Cytoplasm</location>
    </subcellularLocation>
</comment>
<evidence type="ECO:0000256" key="11">
    <source>
        <dbReference type="ARBA" id="ARBA00024870"/>
    </source>
</evidence>
<gene>
    <name evidence="16" type="ORF">DIABBA_LOCUS3712</name>
</gene>
<dbReference type="Gene3D" id="2.20.25.10">
    <property type="match status" value="1"/>
</dbReference>
<comment type="cofactor">
    <cofactor evidence="2">
        <name>Zn(2+)</name>
        <dbReference type="ChEBI" id="CHEBI:29105"/>
    </cofactor>
</comment>
<dbReference type="GO" id="GO:0006516">
    <property type="term" value="P:glycoprotein catabolic process"/>
    <property type="evidence" value="ECO:0007669"/>
    <property type="project" value="InterPro"/>
</dbReference>
<evidence type="ECO:0000256" key="6">
    <source>
        <dbReference type="ARBA" id="ARBA00018546"/>
    </source>
</evidence>
<comment type="function">
    <text evidence="11">Specifically deglycosylates the denatured form of N-linked glycoproteins in the cytoplasm and assists their proteasome-mediated degradation. Cleaves the beta-aspartyl-glucosamine (GlcNAc) of the glycan and the amide side chain of Asn, converting Asn to Asp. Prefers proteins containing high-mannose over those bearing complex type oligosaccharides. Can recognize misfolded proteins in the endoplasmic reticulum that are exported to the cytosol to be destroyed and deglycosylate them, while it has no activity toward native proteins. Deglycosylation is a prerequisite for subsequent proteasome-mediated degradation of some, but not all, misfolded glycoproteins.</text>
</comment>
<dbReference type="InterPro" id="IPR036339">
    <property type="entry name" value="PUB-like_dom_sf"/>
</dbReference>
<dbReference type="Gene3D" id="3.10.620.30">
    <property type="match status" value="1"/>
</dbReference>
<protein>
    <recommendedName>
        <fullName evidence="6">Peptide-N(4)-(N-acetyl-beta-glucosaminyl)asparagine amidase</fullName>
        <ecNumber evidence="5">3.5.1.52</ecNumber>
    </recommendedName>
    <alternativeName>
        <fullName evidence="12">Peptide:N-glycanase</fullName>
    </alternativeName>
</protein>
<evidence type="ECO:0000256" key="8">
    <source>
        <dbReference type="ARBA" id="ARBA00022723"/>
    </source>
</evidence>
<keyword evidence="9" id="KW-0378">Hydrolase</keyword>
<comment type="catalytic activity">
    <reaction evidence="1">
        <text>Hydrolysis of an N(4)-(acetyl-beta-D-glucosaminyl)asparagine residue in which the glucosamine residue may be further glycosylated, to yield a (substituted) N-acetyl-beta-D-glucosaminylamine and a peptide containing an aspartate residue.</text>
        <dbReference type="EC" id="3.5.1.52"/>
    </reaction>
</comment>
<evidence type="ECO:0000256" key="2">
    <source>
        <dbReference type="ARBA" id="ARBA00001947"/>
    </source>
</evidence>
<dbReference type="InterPro" id="IPR008979">
    <property type="entry name" value="Galactose-bd-like_sf"/>
</dbReference>
<sequence>MGFEDTFKQLEQNSPAVYQEAIRILTKIAENIIKNPSDLKVRTLQKSNVTISNKILSIKGGKECLKLMGFEEKNSTFVINAHVPVKTVVDFKMAILSWKNILEQKQASKAQTSILQTPTKTSNIGTSSNKEIIKNSTSTPTEKSSSLVLQAASTSSNTGFSNKTEKVIKKVNLPKLEHFYTHPFLRVLETYSHHVLQYEDKDLQDRTRNIIPVAKLEENAQKRLRLIQTHIKKNKLIDPDLSVQDMLILELLQWFKQEFFEWVDSPACEHCGGATAFSHMSTDRELLQYTDRVELHRCKSCQKFTPFARYNDPNILLETRRGRCGEWANTFTLCCRAMGWDARYVVEEGDHVWTEVYSITQKRWLHCDPCENICDTPLIYESGWKKNISYVMAYSAENVQDVTWRYSSNHKEVCKRRKKCTEEQLLSAILKIREKLQKNLPQSRKSYLVKRTVLELVEFLHEKKPKDDELQGRSSGSEIWRLARGEIQETASSEYIWQINSEDIIDDTVTIRYSPSINRYEYISGSKLLNSLNDWSSGTFKHESVFRKEEKDWKMVYIARIDGQEQGIVSWKFNLKNTNKNLDTVDVQFGHKTFEKGVVSVRICAADTCIMLPK</sequence>
<dbReference type="SUPFAM" id="SSF49785">
    <property type="entry name" value="Galactose-binding domain-like"/>
    <property type="match status" value="1"/>
</dbReference>
<dbReference type="Pfam" id="PF04721">
    <property type="entry name" value="PAW"/>
    <property type="match status" value="1"/>
</dbReference>
<evidence type="ECO:0000256" key="3">
    <source>
        <dbReference type="ARBA" id="ARBA00004496"/>
    </source>
</evidence>
<evidence type="ECO:0000256" key="5">
    <source>
        <dbReference type="ARBA" id="ARBA00012158"/>
    </source>
</evidence>
<evidence type="ECO:0000256" key="9">
    <source>
        <dbReference type="ARBA" id="ARBA00022801"/>
    </source>
</evidence>
<evidence type="ECO:0000256" key="10">
    <source>
        <dbReference type="ARBA" id="ARBA00022833"/>
    </source>
</evidence>
<dbReference type="AlphaFoldDB" id="A0A9N9SUZ6"/>
<evidence type="ECO:0000256" key="7">
    <source>
        <dbReference type="ARBA" id="ARBA00022490"/>
    </source>
</evidence>
<dbReference type="PANTHER" id="PTHR12143">
    <property type="entry name" value="PEPTIDE N-GLYCANASE PNGASE -RELATED"/>
    <property type="match status" value="1"/>
</dbReference>
<dbReference type="EMBL" id="OU898277">
    <property type="protein sequence ID" value="CAG9829966.1"/>
    <property type="molecule type" value="Genomic_DNA"/>
</dbReference>
<dbReference type="Proteomes" id="UP001153709">
    <property type="component" value="Chromosome 2"/>
</dbReference>
<comment type="similarity">
    <text evidence="4 13">Belongs to the transglutaminase-like superfamily. PNGase family.</text>
</comment>
<dbReference type="GO" id="GO:0005634">
    <property type="term" value="C:nucleus"/>
    <property type="evidence" value="ECO:0007669"/>
    <property type="project" value="TreeGrafter"/>
</dbReference>
<dbReference type="InterPro" id="IPR038765">
    <property type="entry name" value="Papain-like_cys_pep_sf"/>
</dbReference>
<evidence type="ECO:0000256" key="1">
    <source>
        <dbReference type="ARBA" id="ARBA00001650"/>
    </source>
</evidence>
<dbReference type="GO" id="GO:0046872">
    <property type="term" value="F:metal ion binding"/>
    <property type="evidence" value="ECO:0007669"/>
    <property type="project" value="UniProtKB-KW"/>
</dbReference>
<accession>A0A9N9SUZ6</accession>
<dbReference type="InterPro" id="IPR002931">
    <property type="entry name" value="Transglutaminase-like"/>
</dbReference>
<dbReference type="GO" id="GO:0005829">
    <property type="term" value="C:cytosol"/>
    <property type="evidence" value="ECO:0007669"/>
    <property type="project" value="TreeGrafter"/>
</dbReference>
<keyword evidence="10" id="KW-0862">Zinc</keyword>
<dbReference type="InterPro" id="IPR038680">
    <property type="entry name" value="PAW_sf"/>
</dbReference>
<keyword evidence="17" id="KW-1185">Reference proteome</keyword>
<evidence type="ECO:0000313" key="16">
    <source>
        <dbReference type="EMBL" id="CAG9829966.1"/>
    </source>
</evidence>
<feature type="region of interest" description="Disordered" evidence="14">
    <location>
        <begin position="119"/>
        <end position="147"/>
    </location>
</feature>
<keyword evidence="8" id="KW-0479">Metal-binding</keyword>
<evidence type="ECO:0000256" key="14">
    <source>
        <dbReference type="SAM" id="MobiDB-lite"/>
    </source>
</evidence>
<dbReference type="SUPFAM" id="SSF143503">
    <property type="entry name" value="PUG domain-like"/>
    <property type="match status" value="1"/>
</dbReference>
<dbReference type="GO" id="GO:0000224">
    <property type="term" value="F:peptide-N4-(N-acetyl-beta-glucosaminyl)asparagine amidase activity"/>
    <property type="evidence" value="ECO:0007669"/>
    <property type="project" value="UniProtKB-EC"/>
</dbReference>
<dbReference type="InterPro" id="IPR006588">
    <property type="entry name" value="Peptide_N_glycanase_PAW_dom"/>
</dbReference>
<dbReference type="SMART" id="SM00580">
    <property type="entry name" value="PUG"/>
    <property type="match status" value="1"/>
</dbReference>
<dbReference type="Gene3D" id="2.60.120.1020">
    <property type="entry name" value="Peptide N glycanase, PAW domain"/>
    <property type="match status" value="1"/>
</dbReference>
<name>A0A9N9SUZ6_DIABA</name>
<dbReference type="Pfam" id="PF09409">
    <property type="entry name" value="PUB"/>
    <property type="match status" value="1"/>
</dbReference>
<evidence type="ECO:0000259" key="15">
    <source>
        <dbReference type="PROSITE" id="PS51398"/>
    </source>
</evidence>
<dbReference type="PANTHER" id="PTHR12143:SF19">
    <property type="entry name" value="PEPTIDE-N(4)-(N-ACETYL-BETA-GLUCOSAMINYL)ASPARAGINE AMIDASE"/>
    <property type="match status" value="1"/>
</dbReference>
<dbReference type="Pfam" id="PF01841">
    <property type="entry name" value="Transglut_core"/>
    <property type="match status" value="1"/>
</dbReference>
<feature type="domain" description="PAW" evidence="15">
    <location>
        <begin position="469"/>
        <end position="614"/>
    </location>
</feature>
<dbReference type="PROSITE" id="PS51398">
    <property type="entry name" value="PAW"/>
    <property type="match status" value="1"/>
</dbReference>
<reference evidence="16" key="1">
    <citation type="submission" date="2022-01" db="EMBL/GenBank/DDBJ databases">
        <authorList>
            <person name="King R."/>
        </authorList>
    </citation>
    <scope>NUCLEOTIDE SEQUENCE</scope>
</reference>
<feature type="non-terminal residue" evidence="16">
    <location>
        <position position="614"/>
    </location>
</feature>
<evidence type="ECO:0000313" key="17">
    <source>
        <dbReference type="Proteomes" id="UP001153709"/>
    </source>
</evidence>
<dbReference type="SUPFAM" id="SSF54001">
    <property type="entry name" value="Cysteine proteinases"/>
    <property type="match status" value="1"/>
</dbReference>
<dbReference type="EC" id="3.5.1.52" evidence="5"/>
<dbReference type="SMART" id="SM00613">
    <property type="entry name" value="PAW"/>
    <property type="match status" value="1"/>
</dbReference>
<dbReference type="InterPro" id="IPR050883">
    <property type="entry name" value="PNGase"/>
</dbReference>
<keyword evidence="7" id="KW-0963">Cytoplasm</keyword>
<dbReference type="SMART" id="SM00460">
    <property type="entry name" value="TGc"/>
    <property type="match status" value="1"/>
</dbReference>